<keyword evidence="1" id="KW-1133">Transmembrane helix</keyword>
<evidence type="ECO:0000313" key="2">
    <source>
        <dbReference type="EMBL" id="GLK55303.1"/>
    </source>
</evidence>
<dbReference type="RefSeq" id="WP_204948484.1">
    <property type="nucleotide sequence ID" value="NZ_BSFF01000002.1"/>
</dbReference>
<dbReference type="EMBL" id="JAFBCY010000001">
    <property type="protein sequence ID" value="MBM7850011.1"/>
    <property type="molecule type" value="Genomic_DNA"/>
</dbReference>
<reference evidence="3 4" key="2">
    <citation type="submission" date="2021-01" db="EMBL/GenBank/DDBJ databases">
        <title>Genomic Encyclopedia of Type Strains, Phase IV (KMG-IV): sequencing the most valuable type-strain genomes for metagenomic binning, comparative biology and taxonomic classification.</title>
        <authorList>
            <person name="Goeker M."/>
        </authorList>
    </citation>
    <scope>NUCLEOTIDE SEQUENCE [LARGE SCALE GENOMIC DNA]</scope>
    <source>
        <strain evidence="3 4">DSM 6130</strain>
    </source>
</reference>
<reference evidence="2" key="3">
    <citation type="submission" date="2023-01" db="EMBL/GenBank/DDBJ databases">
        <authorList>
            <person name="Sun Q."/>
            <person name="Evtushenko L."/>
        </authorList>
    </citation>
    <scope>NUCLEOTIDE SEQUENCE</scope>
    <source>
        <strain evidence="2">VKM B-1606</strain>
    </source>
</reference>
<name>A0A9W6MRI6_9HYPH</name>
<evidence type="ECO:0000256" key="1">
    <source>
        <dbReference type="SAM" id="Phobius"/>
    </source>
</evidence>
<proteinExistence type="predicted"/>
<feature type="transmembrane region" description="Helical" evidence="1">
    <location>
        <begin position="36"/>
        <end position="58"/>
    </location>
</feature>
<reference evidence="2" key="1">
    <citation type="journal article" date="2014" name="Int. J. Syst. Evol. Microbiol.">
        <title>Complete genome sequence of Corynebacterium casei LMG S-19264T (=DSM 44701T), isolated from a smear-ripened cheese.</title>
        <authorList>
            <consortium name="US DOE Joint Genome Institute (JGI-PGF)"/>
            <person name="Walter F."/>
            <person name="Albersmeier A."/>
            <person name="Kalinowski J."/>
            <person name="Ruckert C."/>
        </authorList>
    </citation>
    <scope>NUCLEOTIDE SEQUENCE</scope>
    <source>
        <strain evidence="2">VKM B-1606</strain>
    </source>
</reference>
<dbReference type="Proteomes" id="UP000758856">
    <property type="component" value="Unassembled WGS sequence"/>
</dbReference>
<dbReference type="AlphaFoldDB" id="A0A9W6MRI6"/>
<comment type="caution">
    <text evidence="2">The sequence shown here is derived from an EMBL/GenBank/DDBJ whole genome shotgun (WGS) entry which is preliminary data.</text>
</comment>
<evidence type="ECO:0000313" key="3">
    <source>
        <dbReference type="EMBL" id="MBM7850011.1"/>
    </source>
</evidence>
<sequence>MTEMESPSRRARALALVAARRRRAGPLISPRRAVRLVAFGLLGVAAALSAIWLAILYLPLPASQVIPRVTAALESRLGPEYAVSIEDAELHRGADGVELRLVDLAIAKAAGGPTIVAAPKVELRLDGLALLRGDVRVRSVHATNPRIDAQFEQTMGAASKQTDLPDRILAGVADLDRLLGPGGAVGALEEVEVTGAALLIGRGGQPAMTQDDVSLRLSRGEHGAIALTTSSARPEDRWTIAVTIAPDAATSERVIDLGLENVSLAPYSAPFAQKAGAPPATGRLSGHLSARIGPDGRLAAGDGRITARSLSIALPGVPDGAARSIDVDDLKLKFAWDPAKRAVVIEPSRIVGRTGQMSFTGALTAPVAGQAMWLAHFDGRDVLLAGEQVGDTPLRLDQVVLDARFDAEAATLEVTRAQVLGPTAKAAATALIRFEGASPAIRLGLVSDPMPASAILRLWPPFLGHDVRSWAVENIRSGQVDAFSLTLDIPAGVLAGMGPKDPLPPGSMAIDATFSDAALRGAPTLPWIDGATGTIAATATDARVSIGKAFVPGSSGGLSITDLSFVTGGFGAPFPKATVAFKAQGALDPALALLASGAVGPNPLPPQLDPGKVSGRIAADVAAGFELGHPDDKPGPPVAVKVAADITDVAIADLFAGRAFDKGAFKLAVDGASKTLAGKGQIAGAPATINVVETPATASSPAKRQLTATLTADAADLTRLGLDVPGSMKGVLPLQISLALDEPHAPMSLSADLTGVGIDGLVPGFRKPAGRPGKLALIVEKTPEKTVVRDFAIESGDRSVRGGIEFGPKGELLAATFPIYRPAPGDDARVEIDKLRSGSTKVVVQGAALDLKPLLDSFRGKAAAARGTDKPGSGAIPKTLDVVAKLGTGLGYGGEAIAGLDLKLAMRDGRVTDADGSGRIGGSGIRLATADDGRLRLSGGDAGAFFRFADLYGRVDGGQFDLQASLAGGPGVLNVKDFLVRNETALDRVRQTTGADANAAADARKGATRFERLRVAFVQGQGRIEVKDAVVYGPQLGATLEGVVDYAADSVSLVGTFVPAYSLNNLFSKVPIIGALLTGGKNGGLLGVTFQVTGKTGAPTVTINPMSAVAPGFLRKLFEFRQTAPDAGAAGNVPAGAQ</sequence>
<dbReference type="Proteomes" id="UP001143400">
    <property type="component" value="Unassembled WGS sequence"/>
</dbReference>
<keyword evidence="1" id="KW-0812">Transmembrane</keyword>
<dbReference type="EMBL" id="BSFF01000002">
    <property type="protein sequence ID" value="GLK55303.1"/>
    <property type="molecule type" value="Genomic_DNA"/>
</dbReference>
<evidence type="ECO:0000313" key="4">
    <source>
        <dbReference type="Proteomes" id="UP000758856"/>
    </source>
</evidence>
<keyword evidence="1" id="KW-0472">Membrane</keyword>
<accession>A0A9W6MRI6</accession>
<protein>
    <submittedName>
        <fullName evidence="2">Membrane protein</fullName>
    </submittedName>
</protein>
<gene>
    <name evidence="2" type="ORF">GCM10008170_13220</name>
    <name evidence="3" type="ORF">JOD31_000223</name>
</gene>
<keyword evidence="4" id="KW-1185">Reference proteome</keyword>
<organism evidence="2 5">
    <name type="scientific">Methylopila capsulata</name>
    <dbReference type="NCBI Taxonomy" id="61654"/>
    <lineage>
        <taxon>Bacteria</taxon>
        <taxon>Pseudomonadati</taxon>
        <taxon>Pseudomonadota</taxon>
        <taxon>Alphaproteobacteria</taxon>
        <taxon>Hyphomicrobiales</taxon>
        <taxon>Methylopilaceae</taxon>
        <taxon>Methylopila</taxon>
    </lineage>
</organism>
<evidence type="ECO:0000313" key="5">
    <source>
        <dbReference type="Proteomes" id="UP001143400"/>
    </source>
</evidence>